<dbReference type="InterPro" id="IPR001245">
    <property type="entry name" value="Ser-Thr/Tyr_kinase_cat_dom"/>
</dbReference>
<dbReference type="InterPro" id="IPR000719">
    <property type="entry name" value="Prot_kinase_dom"/>
</dbReference>
<dbReference type="InterPro" id="IPR011009">
    <property type="entry name" value="Kinase-like_dom_sf"/>
</dbReference>
<dbReference type="FunFam" id="3.80.10.10:FF:000101">
    <property type="entry name" value="LRR receptor-like serine/threonine-protein kinase ERECTA"/>
    <property type="match status" value="1"/>
</dbReference>
<dbReference type="Pfam" id="PF08263">
    <property type="entry name" value="LRRNT_2"/>
    <property type="match status" value="1"/>
</dbReference>
<keyword evidence="8 12" id="KW-0472">Membrane</keyword>
<dbReference type="GO" id="GO:0004672">
    <property type="term" value="F:protein kinase activity"/>
    <property type="evidence" value="ECO:0007669"/>
    <property type="project" value="InterPro"/>
</dbReference>
<evidence type="ECO:0000256" key="4">
    <source>
        <dbReference type="ARBA" id="ARBA00022737"/>
    </source>
</evidence>
<dbReference type="SUPFAM" id="SSF56112">
    <property type="entry name" value="Protein kinase-like (PK-like)"/>
    <property type="match status" value="1"/>
</dbReference>
<evidence type="ECO:0000256" key="12">
    <source>
        <dbReference type="SAM" id="Phobius"/>
    </source>
</evidence>
<dbReference type="Pfam" id="PF07714">
    <property type="entry name" value="PK_Tyr_Ser-Thr"/>
    <property type="match status" value="1"/>
</dbReference>
<dbReference type="FunFam" id="3.30.200.20:FF:000489">
    <property type="entry name" value="Inactive receptor-like serine/threonine-protein kinase"/>
    <property type="match status" value="1"/>
</dbReference>
<evidence type="ECO:0000256" key="7">
    <source>
        <dbReference type="ARBA" id="ARBA00022989"/>
    </source>
</evidence>
<dbReference type="Gene3D" id="3.30.200.20">
    <property type="entry name" value="Phosphorylase Kinase, domain 1"/>
    <property type="match status" value="1"/>
</dbReference>
<keyword evidence="4" id="KW-0677">Repeat</keyword>
<keyword evidence="2 12" id="KW-0812">Transmembrane</keyword>
<reference evidence="15" key="1">
    <citation type="journal article" date="2015" name="Nat. Genet.">
        <title>The pineapple genome and the evolution of CAM photosynthesis.</title>
        <authorList>
            <person name="Ming R."/>
            <person name="VanBuren R."/>
            <person name="Wai C.M."/>
            <person name="Tang H."/>
            <person name="Schatz M.C."/>
            <person name="Bowers J.E."/>
            <person name="Lyons E."/>
            <person name="Wang M.L."/>
            <person name="Chen J."/>
            <person name="Biggers E."/>
            <person name="Zhang J."/>
            <person name="Huang L."/>
            <person name="Zhang L."/>
            <person name="Miao W."/>
            <person name="Zhang J."/>
            <person name="Ye Z."/>
            <person name="Miao C."/>
            <person name="Lin Z."/>
            <person name="Wang H."/>
            <person name="Zhou H."/>
            <person name="Yim W.C."/>
            <person name="Priest H.D."/>
            <person name="Zheng C."/>
            <person name="Woodhouse M."/>
            <person name="Edger P.P."/>
            <person name="Guyot R."/>
            <person name="Guo H.B."/>
            <person name="Guo H."/>
            <person name="Zheng G."/>
            <person name="Singh R."/>
            <person name="Sharma A."/>
            <person name="Min X."/>
            <person name="Zheng Y."/>
            <person name="Lee H."/>
            <person name="Gurtowski J."/>
            <person name="Sedlazeck F.J."/>
            <person name="Harkess A."/>
            <person name="McKain M.R."/>
            <person name="Liao Z."/>
            <person name="Fang J."/>
            <person name="Liu J."/>
            <person name="Zhang X."/>
            <person name="Zhang Q."/>
            <person name="Hu W."/>
            <person name="Qin Y."/>
            <person name="Wang K."/>
            <person name="Chen L.Y."/>
            <person name="Shirley N."/>
            <person name="Lin Y.R."/>
            <person name="Liu L.Y."/>
            <person name="Hernandez A.G."/>
            <person name="Wright C.L."/>
            <person name="Bulone V."/>
            <person name="Tuskan G.A."/>
            <person name="Heath K."/>
            <person name="Zee F."/>
            <person name="Moore P.H."/>
            <person name="Sunkar R."/>
            <person name="Leebens-Mack J.H."/>
            <person name="Mockler T."/>
            <person name="Bennetzen J.L."/>
            <person name="Freeling M."/>
            <person name="Sankoff D."/>
            <person name="Paterson A.H."/>
            <person name="Zhu X."/>
            <person name="Yang X."/>
            <person name="Smith J.A."/>
            <person name="Cushman J.C."/>
            <person name="Paull R.E."/>
            <person name="Yu Q."/>
        </authorList>
    </citation>
    <scope>NUCLEOTIDE SEQUENCE [LARGE SCALE GENOMIC DNA]</scope>
    <source>
        <strain evidence="15">cv. F153</strain>
    </source>
</reference>
<dbReference type="PROSITE" id="PS50011">
    <property type="entry name" value="PROTEIN_KINASE_DOM"/>
    <property type="match status" value="1"/>
</dbReference>
<evidence type="ECO:0000256" key="9">
    <source>
        <dbReference type="ARBA" id="ARBA00023170"/>
    </source>
</evidence>
<dbReference type="PANTHER" id="PTHR46084">
    <property type="entry name" value="PROTEIN MALE DISCOVERER 2"/>
    <property type="match status" value="1"/>
</dbReference>
<dbReference type="RefSeq" id="XP_020097965.1">
    <property type="nucleotide sequence ID" value="XM_020242376.1"/>
</dbReference>
<dbReference type="Gene3D" id="3.80.10.10">
    <property type="entry name" value="Ribonuclease Inhibitor"/>
    <property type="match status" value="2"/>
</dbReference>
<dbReference type="PANTHER" id="PTHR46084:SF19">
    <property type="entry name" value="PROTEIN KINASE DOMAIN-CONTAINING PROTEIN"/>
    <property type="match status" value="1"/>
</dbReference>
<evidence type="ECO:0000256" key="3">
    <source>
        <dbReference type="ARBA" id="ARBA00022729"/>
    </source>
</evidence>
<keyword evidence="15" id="KW-1185">Reference proteome</keyword>
<dbReference type="InterPro" id="IPR032675">
    <property type="entry name" value="LRR_dom_sf"/>
</dbReference>
<evidence type="ECO:0000256" key="6">
    <source>
        <dbReference type="ARBA" id="ARBA00022840"/>
    </source>
</evidence>
<dbReference type="OrthoDB" id="676979at2759"/>
<keyword evidence="6" id="KW-0067">ATP-binding</keyword>
<dbReference type="Pfam" id="PF00560">
    <property type="entry name" value="LRR_1"/>
    <property type="match status" value="3"/>
</dbReference>
<dbReference type="GO" id="GO:0005524">
    <property type="term" value="F:ATP binding"/>
    <property type="evidence" value="ECO:0007669"/>
    <property type="project" value="UniProtKB-KW"/>
</dbReference>
<keyword evidence="5" id="KW-0547">Nucleotide-binding</keyword>
<organism evidence="15 16">
    <name type="scientific">Ananas comosus</name>
    <name type="common">Pineapple</name>
    <name type="synonym">Ananas ananas</name>
    <dbReference type="NCBI Taxonomy" id="4615"/>
    <lineage>
        <taxon>Eukaryota</taxon>
        <taxon>Viridiplantae</taxon>
        <taxon>Streptophyta</taxon>
        <taxon>Embryophyta</taxon>
        <taxon>Tracheophyta</taxon>
        <taxon>Spermatophyta</taxon>
        <taxon>Magnoliopsida</taxon>
        <taxon>Liliopsida</taxon>
        <taxon>Poales</taxon>
        <taxon>Bromeliaceae</taxon>
        <taxon>Bromelioideae</taxon>
        <taxon>Ananas</taxon>
    </lineage>
</organism>
<dbReference type="AlphaFoldDB" id="A0A6P5FY98"/>
<keyword evidence="7 12" id="KW-1133">Transmembrane helix</keyword>
<dbReference type="Gene3D" id="1.10.510.10">
    <property type="entry name" value="Transferase(Phosphotransferase) domain 1"/>
    <property type="match status" value="1"/>
</dbReference>
<evidence type="ECO:0000256" key="8">
    <source>
        <dbReference type="ARBA" id="ARBA00023136"/>
    </source>
</evidence>
<gene>
    <name evidence="16" type="primary">LOC109716798</name>
</gene>
<evidence type="ECO:0000256" key="1">
    <source>
        <dbReference type="ARBA" id="ARBA00022614"/>
    </source>
</evidence>
<keyword evidence="3 13" id="KW-0732">Signal</keyword>
<evidence type="ECO:0000259" key="14">
    <source>
        <dbReference type="PROSITE" id="PS50011"/>
    </source>
</evidence>
<evidence type="ECO:0000256" key="5">
    <source>
        <dbReference type="ARBA" id="ARBA00022741"/>
    </source>
</evidence>
<feature type="signal peptide" evidence="13">
    <location>
        <begin position="1"/>
        <end position="25"/>
    </location>
</feature>
<feature type="chain" id="PRO_5027863804" evidence="13">
    <location>
        <begin position="26"/>
        <end position="651"/>
    </location>
</feature>
<dbReference type="InterPro" id="IPR013210">
    <property type="entry name" value="LRR_N_plant-typ"/>
</dbReference>
<proteinExistence type="predicted"/>
<keyword evidence="1" id="KW-0433">Leucine-rich repeat</keyword>
<dbReference type="GO" id="GO:0012505">
    <property type="term" value="C:endomembrane system"/>
    <property type="evidence" value="ECO:0007669"/>
    <property type="project" value="UniProtKB-SubCell"/>
</dbReference>
<keyword evidence="10" id="KW-0325">Glycoprotein</keyword>
<evidence type="ECO:0000256" key="2">
    <source>
        <dbReference type="ARBA" id="ARBA00022692"/>
    </source>
</evidence>
<evidence type="ECO:0000256" key="13">
    <source>
        <dbReference type="SAM" id="SignalP"/>
    </source>
</evidence>
<sequence>MCWIQGFRPLLLALAWGCLFARSQSDPDEVSALSAFKKAIYEDPRSILSNWNAQHANPCGWLGVICAFPQNHVISINLPNSSLTGFLTPALGSLSYLQELVLNDNELLGPIPEEIGMLKSLTLLNLSSNQLSGPIPPAIGDLTSILKLDLHSNMLTGTIPSELGKLVSMVELRMDKNMLTGVIPGNNSSQNLSSEGKDTGLCQLSQLKDANFSFNMLVGEIPKCFRRLPRLSFEGNCFNDGDYLNHPAQKCANGQQITEETYSNPREKHKHNKRKEPLWLLILEIITGTIFALFLITYIVGATKRCKSKSSTVIPPGRSTSWKDQTVIPINEDLLKGVLKVSRQELEVACEDFSNIIGSSSDAVVYKGTMKAGPEIAVISLCILEDCWTSSVELYFQKEVADLARINHENIAKLLGYCNESNPFSRMLVLEYASNGTLCEHLHYGDGCQMSWPRRMRIALGIAYGLRYLHTELQPPFAIAELTSSAVYLTEDFSPKLVDFERWKTILSKPGMNTACVVNGGLFHSYIDSRQRRYMDVQANTFAFGVILLELISGRPAFCKERGCLVDWALQYLGDPQDTSKLVDPELKNVKPETLSVICNAVSLCLEHEPTKRPSMQIITAVLEAAIETLPAAVLKDTPLAWAELVVSTAS</sequence>
<reference evidence="16" key="2">
    <citation type="submission" date="2025-08" db="UniProtKB">
        <authorList>
            <consortium name="RefSeq"/>
        </authorList>
    </citation>
    <scope>IDENTIFICATION</scope>
    <source>
        <tissue evidence="16">Leaf</tissue>
    </source>
</reference>
<comment type="subcellular location">
    <subcellularLocation>
        <location evidence="11">Endomembrane system</location>
        <topology evidence="11">Single-pass type I membrane protein</topology>
    </subcellularLocation>
</comment>
<accession>A0A6P5FY98</accession>
<dbReference type="Proteomes" id="UP000515123">
    <property type="component" value="Linkage group 10"/>
</dbReference>
<feature type="domain" description="Protein kinase" evidence="14">
    <location>
        <begin position="351"/>
        <end position="627"/>
    </location>
</feature>
<evidence type="ECO:0000256" key="10">
    <source>
        <dbReference type="ARBA" id="ARBA00023180"/>
    </source>
</evidence>
<evidence type="ECO:0000256" key="11">
    <source>
        <dbReference type="ARBA" id="ARBA00046288"/>
    </source>
</evidence>
<feature type="transmembrane region" description="Helical" evidence="12">
    <location>
        <begin position="278"/>
        <end position="300"/>
    </location>
</feature>
<evidence type="ECO:0000313" key="15">
    <source>
        <dbReference type="Proteomes" id="UP000515123"/>
    </source>
</evidence>
<name>A0A6P5FY98_ANACO</name>
<dbReference type="GeneID" id="109716798"/>
<dbReference type="InterPro" id="IPR001611">
    <property type="entry name" value="Leu-rich_rpt"/>
</dbReference>
<protein>
    <submittedName>
        <fullName evidence="16">Probable LRR receptor-like serine/threonine-protein kinase At1g63430</fullName>
    </submittedName>
</protein>
<dbReference type="SUPFAM" id="SSF52058">
    <property type="entry name" value="L domain-like"/>
    <property type="match status" value="1"/>
</dbReference>
<keyword evidence="9" id="KW-0675">Receptor</keyword>
<evidence type="ECO:0000313" key="16">
    <source>
        <dbReference type="RefSeq" id="XP_020097965.1"/>
    </source>
</evidence>